<accession>A0A6B3QVF2</accession>
<dbReference type="PANTHER" id="PTHR48079">
    <property type="entry name" value="PROTEIN YEEZ"/>
    <property type="match status" value="1"/>
</dbReference>
<dbReference type="GO" id="GO:0004029">
    <property type="term" value="F:aldehyde dehydrogenase (NAD+) activity"/>
    <property type="evidence" value="ECO:0007669"/>
    <property type="project" value="TreeGrafter"/>
</dbReference>
<sequence>MSTATPQPPAPHVVLGSGPAGTALARELVRRGHPVRLVDRGAAGPAIEGVERVAADVSTADGARAAIRGAAVVYHCVNVAYHLQVEVMPRVQEAVLAAVEASGARLVVLDTLYPYGETGGAVMTEDSPWNATSRKGRMRAELDERYLAAHRSGRARVVLGRSADFVGPGVLNSSLGAAAFPGALTGGDVVAMGDIDLPHSYTGIEDVAAGLATLGERPEGDGRVWHLPTAPAISTREIHAMIEKRVGRPLNVVVLERPRPFGPFDERMMAEYEEMFYQHTEPQIMDSGAFERFFGVAPTPLADTVDATVTWYEAWLRSR</sequence>
<organism evidence="2">
    <name type="scientific">Streptomyces tendae</name>
    <dbReference type="NCBI Taxonomy" id="1932"/>
    <lineage>
        <taxon>Bacteria</taxon>
        <taxon>Bacillati</taxon>
        <taxon>Actinomycetota</taxon>
        <taxon>Actinomycetes</taxon>
        <taxon>Kitasatosporales</taxon>
        <taxon>Streptomycetaceae</taxon>
        <taxon>Streptomyces</taxon>
    </lineage>
</organism>
<dbReference type="PANTHER" id="PTHR48079:SF6">
    <property type="entry name" value="NAD(P)-BINDING DOMAIN-CONTAINING PROTEIN-RELATED"/>
    <property type="match status" value="1"/>
</dbReference>
<dbReference type="Pfam" id="PF01370">
    <property type="entry name" value="Epimerase"/>
    <property type="match status" value="1"/>
</dbReference>
<dbReference type="EMBL" id="JAAIFS010000011">
    <property type="protein sequence ID" value="NEV92009.1"/>
    <property type="molecule type" value="Genomic_DNA"/>
</dbReference>
<dbReference type="SUPFAM" id="SSF51735">
    <property type="entry name" value="NAD(P)-binding Rossmann-fold domains"/>
    <property type="match status" value="1"/>
</dbReference>
<protein>
    <submittedName>
        <fullName evidence="2">NAD(P)H-binding protein</fullName>
    </submittedName>
</protein>
<proteinExistence type="predicted"/>
<evidence type="ECO:0000313" key="2">
    <source>
        <dbReference type="EMBL" id="NEV92009.1"/>
    </source>
</evidence>
<comment type="caution">
    <text evidence="2">The sequence shown here is derived from an EMBL/GenBank/DDBJ whole genome shotgun (WGS) entry which is preliminary data.</text>
</comment>
<dbReference type="InterPro" id="IPR001509">
    <property type="entry name" value="Epimerase_deHydtase"/>
</dbReference>
<gene>
    <name evidence="2" type="ORF">GUR47_35865</name>
</gene>
<dbReference type="Gene3D" id="3.40.50.720">
    <property type="entry name" value="NAD(P)-binding Rossmann-like Domain"/>
    <property type="match status" value="1"/>
</dbReference>
<dbReference type="InterPro" id="IPR051783">
    <property type="entry name" value="NAD(P)-dependent_oxidoreduct"/>
</dbReference>
<dbReference type="AlphaFoldDB" id="A0A6B3QVF2"/>
<dbReference type="RefSeq" id="WP_164460968.1">
    <property type="nucleotide sequence ID" value="NZ_JAAIFS010000011.1"/>
</dbReference>
<dbReference type="GO" id="GO:0005737">
    <property type="term" value="C:cytoplasm"/>
    <property type="evidence" value="ECO:0007669"/>
    <property type="project" value="TreeGrafter"/>
</dbReference>
<evidence type="ECO:0000259" key="1">
    <source>
        <dbReference type="Pfam" id="PF01370"/>
    </source>
</evidence>
<dbReference type="InterPro" id="IPR036291">
    <property type="entry name" value="NAD(P)-bd_dom_sf"/>
</dbReference>
<dbReference type="CDD" id="cd05229">
    <property type="entry name" value="SDR_a3"/>
    <property type="match status" value="1"/>
</dbReference>
<name>A0A6B3QVF2_STRTE</name>
<feature type="domain" description="NAD-dependent epimerase/dehydratase" evidence="1">
    <location>
        <begin position="16"/>
        <end position="220"/>
    </location>
</feature>
<reference evidence="2" key="1">
    <citation type="journal article" date="2020" name="Microorganisms">
        <title>Isolation, Genomic and Metabolomic Characterization of Streptomyces tendae VITAKN with Quorum Sensing Inhibitory Activity from Southern India.</title>
        <authorList>
            <person name="Ishaque N.M."/>
            <person name="Burgsdorf I."/>
            <person name="Limlingan Malit J.J."/>
            <person name="Saha S."/>
            <person name="Teta R."/>
            <person name="Ewe D."/>
            <person name="Kannabiran K."/>
            <person name="Hrouzek P."/>
            <person name="Steindler L."/>
            <person name="Costantino V."/>
            <person name="Saurav K."/>
        </authorList>
    </citation>
    <scope>NUCLEOTIDE SEQUENCE</scope>
    <source>
        <strain evidence="2">VITAKN</strain>
    </source>
</reference>